<dbReference type="GO" id="GO:0015074">
    <property type="term" value="P:DNA integration"/>
    <property type="evidence" value="ECO:0007669"/>
    <property type="project" value="UniProtKB-KW"/>
</dbReference>
<evidence type="ECO:0000256" key="2">
    <source>
        <dbReference type="ARBA" id="ARBA00022908"/>
    </source>
</evidence>
<accession>A0A2G1MK69</accession>
<evidence type="ECO:0000259" key="5">
    <source>
        <dbReference type="PROSITE" id="PS51898"/>
    </source>
</evidence>
<dbReference type="Pfam" id="PF00589">
    <property type="entry name" value="Phage_integrase"/>
    <property type="match status" value="1"/>
</dbReference>
<comment type="caution">
    <text evidence="6">The sequence shown here is derived from an EMBL/GenBank/DDBJ whole genome shotgun (WGS) entry which is preliminary data.</text>
</comment>
<reference evidence="6 7" key="1">
    <citation type="submission" date="2017-08" db="EMBL/GenBank/DDBJ databases">
        <title>Draft Genome Sequence of Loktanella cinnabarina Strain XM1, Isolated from Coastal Surface Water.</title>
        <authorList>
            <person name="Ma R."/>
            <person name="Wang J."/>
            <person name="Wang Q."/>
            <person name="Ma Z."/>
            <person name="Li J."/>
            <person name="Chen L."/>
        </authorList>
    </citation>
    <scope>NUCLEOTIDE SEQUENCE [LARGE SCALE GENOMIC DNA]</scope>
    <source>
        <strain evidence="6 7">XM1</strain>
    </source>
</reference>
<evidence type="ECO:0000313" key="7">
    <source>
        <dbReference type="Proteomes" id="UP000221860"/>
    </source>
</evidence>
<feature type="domain" description="Tyr recombinase" evidence="5">
    <location>
        <begin position="321"/>
        <end position="516"/>
    </location>
</feature>
<keyword evidence="7" id="KW-1185">Reference proteome</keyword>
<proteinExistence type="inferred from homology"/>
<evidence type="ECO:0000313" key="6">
    <source>
        <dbReference type="EMBL" id="PHP29145.1"/>
    </source>
</evidence>
<dbReference type="AlphaFoldDB" id="A0A2G1MK69"/>
<keyword evidence="3" id="KW-0238">DNA-binding</keyword>
<dbReference type="PANTHER" id="PTHR30349:SF41">
    <property type="entry name" value="INTEGRASE_RECOMBINASE PROTEIN MJ0367-RELATED"/>
    <property type="match status" value="1"/>
</dbReference>
<keyword evidence="4" id="KW-0233">DNA recombination</keyword>
<dbReference type="OrthoDB" id="7222937at2"/>
<evidence type="ECO:0000256" key="4">
    <source>
        <dbReference type="ARBA" id="ARBA00023172"/>
    </source>
</evidence>
<dbReference type="InterPro" id="IPR013762">
    <property type="entry name" value="Integrase-like_cat_sf"/>
</dbReference>
<dbReference type="SUPFAM" id="SSF56349">
    <property type="entry name" value="DNA breaking-rejoining enzymes"/>
    <property type="match status" value="1"/>
</dbReference>
<dbReference type="InterPro" id="IPR011010">
    <property type="entry name" value="DNA_brk_join_enz"/>
</dbReference>
<dbReference type="Gene3D" id="1.10.443.10">
    <property type="entry name" value="Intergrase catalytic core"/>
    <property type="match status" value="1"/>
</dbReference>
<name>A0A2G1MK69_9RHOB</name>
<dbReference type="InterPro" id="IPR002104">
    <property type="entry name" value="Integrase_catalytic"/>
</dbReference>
<dbReference type="CDD" id="cd01184">
    <property type="entry name" value="INT_C_like_1"/>
    <property type="match status" value="1"/>
</dbReference>
<dbReference type="PROSITE" id="PS51898">
    <property type="entry name" value="TYR_RECOMBINASE"/>
    <property type="match status" value="1"/>
</dbReference>
<dbReference type="InterPro" id="IPR050090">
    <property type="entry name" value="Tyrosine_recombinase_XerCD"/>
</dbReference>
<organism evidence="6 7">
    <name type="scientific">Limimaricola cinnabarinus</name>
    <dbReference type="NCBI Taxonomy" id="1125964"/>
    <lineage>
        <taxon>Bacteria</taxon>
        <taxon>Pseudomonadati</taxon>
        <taxon>Pseudomonadota</taxon>
        <taxon>Alphaproteobacteria</taxon>
        <taxon>Rhodobacterales</taxon>
        <taxon>Paracoccaceae</taxon>
        <taxon>Limimaricola</taxon>
    </lineage>
</organism>
<evidence type="ECO:0000256" key="1">
    <source>
        <dbReference type="ARBA" id="ARBA00008857"/>
    </source>
</evidence>
<dbReference type="PANTHER" id="PTHR30349">
    <property type="entry name" value="PHAGE INTEGRASE-RELATED"/>
    <property type="match status" value="1"/>
</dbReference>
<gene>
    <name evidence="6" type="ORF">CJ301_01280</name>
</gene>
<protein>
    <submittedName>
        <fullName evidence="6">Integrase</fullName>
    </submittedName>
</protein>
<evidence type="ECO:0000256" key="3">
    <source>
        <dbReference type="ARBA" id="ARBA00023125"/>
    </source>
</evidence>
<dbReference type="Proteomes" id="UP000221860">
    <property type="component" value="Unassembled WGS sequence"/>
</dbReference>
<dbReference type="GO" id="GO:0006310">
    <property type="term" value="P:DNA recombination"/>
    <property type="evidence" value="ECO:0007669"/>
    <property type="project" value="UniProtKB-KW"/>
</dbReference>
<comment type="similarity">
    <text evidence="1">Belongs to the 'phage' integrase family.</text>
</comment>
<keyword evidence="2" id="KW-0229">DNA integration</keyword>
<dbReference type="GO" id="GO:0003677">
    <property type="term" value="F:DNA binding"/>
    <property type="evidence" value="ECO:0007669"/>
    <property type="project" value="UniProtKB-KW"/>
</dbReference>
<dbReference type="EMBL" id="NQWH01000003">
    <property type="protein sequence ID" value="PHP29145.1"/>
    <property type="molecule type" value="Genomic_DNA"/>
</dbReference>
<sequence length="521" mass="59396">MKLSAYLSPSRHGIYYFRWPLPVAEGQARRTVRLSLRTKCPDRAGDLARYLASCGRLVRDDETLTRLRQNEIRQKVTDYFKAQLDQYLDWLDKRGLSKNALADAREEMLDHDCLVDLQSVHPQYLPIARFKRRMEVSDASWDASLPQIAVELRKGRRDMLRDVLSAAESLEGYSFTEPAQTAPKPPQARSASLSATIADFKAEHGPQWSQEMRNKADAYLALLVEHFGPDRPMDQISRQDAADMKKLVQALPANRKTKPETRDLSLQDAIAVPGLPKMGVKTVNSYIDMFRRFWDWAERHGRAPHKLFVGMKVAKAKQAAEKRKAYSKEQFSSLYAELTENRSGLVKKDDHRWGTLLAMFTGARLREVAQLVPSDVQKEGGIWYIDINADGEKKSLKSPAAKRRVPVHSELIRLGFLEWVEGCAKQSRLFISFTHNTKEGYGRNLGRWFGTFLTKIGMKEDGLVFHSLRHTAITRMRQASIELSLVQEIVGHERDTVTDGYFGEGYTLAQKKDAIEKITAR</sequence>